<feature type="transmembrane region" description="Helical" evidence="1">
    <location>
        <begin position="18"/>
        <end position="35"/>
    </location>
</feature>
<dbReference type="AlphaFoldDB" id="A0A6B0TZL8"/>
<keyword evidence="1" id="KW-0812">Transmembrane</keyword>
<protein>
    <recommendedName>
        <fullName evidence="4">SxtJ</fullName>
    </recommendedName>
</protein>
<gene>
    <name evidence="2" type="ORF">GSH16_02695</name>
</gene>
<keyword evidence="3" id="KW-1185">Reference proteome</keyword>
<comment type="caution">
    <text evidence="2">The sequence shown here is derived from an EMBL/GenBank/DDBJ whole genome shotgun (WGS) entry which is preliminary data.</text>
</comment>
<dbReference type="EMBL" id="WUWG01000001">
    <property type="protein sequence ID" value="MXU64341.1"/>
    <property type="molecule type" value="Genomic_DNA"/>
</dbReference>
<evidence type="ECO:0000313" key="3">
    <source>
        <dbReference type="Proteomes" id="UP000436016"/>
    </source>
</evidence>
<evidence type="ECO:0000313" key="2">
    <source>
        <dbReference type="EMBL" id="MXU64341.1"/>
    </source>
</evidence>
<dbReference type="InterPro" id="IPR045781">
    <property type="entry name" value="SxtJ"/>
</dbReference>
<accession>A0A6B0TZL8</accession>
<reference evidence="2 3" key="1">
    <citation type="submission" date="2019-12" db="EMBL/GenBank/DDBJ databases">
        <title>Strain KN286 was isolated from seawater, which was collected from Caroline Seamount in the tropical western Pacific.</title>
        <authorList>
            <person name="Wang Q."/>
        </authorList>
    </citation>
    <scope>NUCLEOTIDE SEQUENCE [LARGE SCALE GENOMIC DNA]</scope>
    <source>
        <strain evidence="2 3">KN286</strain>
    </source>
</reference>
<keyword evidence="1" id="KW-1133">Transmembrane helix</keyword>
<dbReference type="Pfam" id="PF19588">
    <property type="entry name" value="SxtJ"/>
    <property type="match status" value="1"/>
</dbReference>
<keyword evidence="1" id="KW-0472">Membrane</keyword>
<evidence type="ECO:0008006" key="4">
    <source>
        <dbReference type="Google" id="ProtNLM"/>
    </source>
</evidence>
<feature type="transmembrane region" description="Helical" evidence="1">
    <location>
        <begin position="68"/>
        <end position="100"/>
    </location>
</feature>
<sequence>MNDHKSNVTVDMGSERNFGFVFAVVFSLFAFFPVLRGHDPRWTLAAIAALFALLALFAPAALKWPNRIWFRFGLILGAIIAPIIMALVFLVAFIPTGLLLRLTGKDLLSLRLEPEAESYWIERTTPPMSMRLQY</sequence>
<organism evidence="2 3">
    <name type="scientific">Oceanomicrobium pacificus</name>
    <dbReference type="NCBI Taxonomy" id="2692916"/>
    <lineage>
        <taxon>Bacteria</taxon>
        <taxon>Pseudomonadati</taxon>
        <taxon>Pseudomonadota</taxon>
        <taxon>Alphaproteobacteria</taxon>
        <taxon>Rhodobacterales</taxon>
        <taxon>Paracoccaceae</taxon>
        <taxon>Oceanomicrobium</taxon>
    </lineage>
</organism>
<name>A0A6B0TZL8_9RHOB</name>
<proteinExistence type="predicted"/>
<dbReference type="Proteomes" id="UP000436016">
    <property type="component" value="Unassembled WGS sequence"/>
</dbReference>
<evidence type="ECO:0000256" key="1">
    <source>
        <dbReference type="SAM" id="Phobius"/>
    </source>
</evidence>
<dbReference type="RefSeq" id="WP_160851601.1">
    <property type="nucleotide sequence ID" value="NZ_WUWG01000001.1"/>
</dbReference>
<feature type="transmembrane region" description="Helical" evidence="1">
    <location>
        <begin position="42"/>
        <end position="62"/>
    </location>
</feature>